<dbReference type="GO" id="GO:0036243">
    <property type="term" value="F:succinate-semialdehyde dehydrogenase (NADP+) activity"/>
    <property type="evidence" value="ECO:0007669"/>
    <property type="project" value="UniProtKB-EC"/>
</dbReference>
<dbReference type="RefSeq" id="WP_071028491.1">
    <property type="nucleotide sequence ID" value="NZ_MLQM01000119.1"/>
</dbReference>
<dbReference type="Pfam" id="PF00171">
    <property type="entry name" value="Aldedh"/>
    <property type="match status" value="1"/>
</dbReference>
<dbReference type="InterPro" id="IPR016161">
    <property type="entry name" value="Ald_DH/histidinol_DH"/>
</dbReference>
<dbReference type="Gene3D" id="3.40.309.10">
    <property type="entry name" value="Aldehyde Dehydrogenase, Chain A, domain 2"/>
    <property type="match status" value="1"/>
</dbReference>
<dbReference type="Proteomes" id="UP000238296">
    <property type="component" value="Unassembled WGS sequence"/>
</dbReference>
<comment type="catalytic activity">
    <reaction evidence="5">
        <text>succinate semialdehyde + NADP(+) + H2O = succinate + NADPH + 2 H(+)</text>
        <dbReference type="Rhea" id="RHEA:13213"/>
        <dbReference type="ChEBI" id="CHEBI:15377"/>
        <dbReference type="ChEBI" id="CHEBI:15378"/>
        <dbReference type="ChEBI" id="CHEBI:30031"/>
        <dbReference type="ChEBI" id="CHEBI:57706"/>
        <dbReference type="ChEBI" id="CHEBI:57783"/>
        <dbReference type="ChEBI" id="CHEBI:58349"/>
        <dbReference type="EC" id="1.2.1.79"/>
    </reaction>
</comment>
<dbReference type="AlphaFoldDB" id="A0A1S1NE54"/>
<feature type="active site" evidence="6">
    <location>
        <position position="257"/>
    </location>
</feature>
<dbReference type="Proteomes" id="UP000179734">
    <property type="component" value="Unassembled WGS sequence"/>
</dbReference>
<evidence type="ECO:0000256" key="4">
    <source>
        <dbReference type="ARBA" id="ARBA00039663"/>
    </source>
</evidence>
<dbReference type="SUPFAM" id="SSF53720">
    <property type="entry name" value="ALDH-like"/>
    <property type="match status" value="1"/>
</dbReference>
<accession>A0A1S1NE54</accession>
<proteinExistence type="inferred from homology"/>
<evidence type="ECO:0000313" key="11">
    <source>
        <dbReference type="Proteomes" id="UP000179734"/>
    </source>
</evidence>
<dbReference type="EMBL" id="PPEA01000032">
    <property type="protein sequence ID" value="PQM49605.1"/>
    <property type="molecule type" value="Genomic_DNA"/>
</dbReference>
<dbReference type="FunFam" id="3.40.309.10:FF:000012">
    <property type="entry name" value="Betaine aldehyde dehydrogenase"/>
    <property type="match status" value="1"/>
</dbReference>
<dbReference type="InterPro" id="IPR015590">
    <property type="entry name" value="Aldehyde_DH_dom"/>
</dbReference>
<evidence type="ECO:0000256" key="3">
    <source>
        <dbReference type="ARBA" id="ARBA00039122"/>
    </source>
</evidence>
<comment type="caution">
    <text evidence="9">The sequence shown here is derived from an EMBL/GenBank/DDBJ whole genome shotgun (WGS) entry which is preliminary data.</text>
</comment>
<evidence type="ECO:0000256" key="1">
    <source>
        <dbReference type="ARBA" id="ARBA00009986"/>
    </source>
</evidence>
<gene>
    <name evidence="10" type="primary">feaB</name>
    <name evidence="9" type="ORF">BKN37_18825</name>
    <name evidence="10" type="ORF">C1Y40_00173</name>
</gene>
<dbReference type="PANTHER" id="PTHR11699">
    <property type="entry name" value="ALDEHYDE DEHYDROGENASE-RELATED"/>
    <property type="match status" value="1"/>
</dbReference>
<dbReference type="InterPro" id="IPR016162">
    <property type="entry name" value="Ald_DH_N"/>
</dbReference>
<dbReference type="InterPro" id="IPR016163">
    <property type="entry name" value="Ald_DH_C"/>
</dbReference>
<name>A0A1S1NE54_9MYCO</name>
<evidence type="ECO:0000313" key="12">
    <source>
        <dbReference type="Proteomes" id="UP000238296"/>
    </source>
</evidence>
<reference evidence="10" key="3">
    <citation type="submission" date="2018-01" db="EMBL/GenBank/DDBJ databases">
        <authorList>
            <person name="Gaut B.S."/>
            <person name="Morton B.R."/>
            <person name="Clegg M.T."/>
            <person name="Duvall M.R."/>
        </authorList>
    </citation>
    <scope>NUCLEOTIDE SEQUENCE</scope>
    <source>
        <strain evidence="10">ATCC BAA-2683</strain>
    </source>
</reference>
<feature type="domain" description="Aldehyde dehydrogenase" evidence="8">
    <location>
        <begin position="17"/>
        <end position="480"/>
    </location>
</feature>
<dbReference type="EMBL" id="MLQM01000119">
    <property type="protein sequence ID" value="OHU99783.1"/>
    <property type="molecule type" value="Genomic_DNA"/>
</dbReference>
<evidence type="ECO:0000313" key="10">
    <source>
        <dbReference type="EMBL" id="PQM49605.1"/>
    </source>
</evidence>
<dbReference type="InterPro" id="IPR029510">
    <property type="entry name" value="Ald_DH_CS_GLU"/>
</dbReference>
<evidence type="ECO:0000256" key="7">
    <source>
        <dbReference type="RuleBase" id="RU003345"/>
    </source>
</evidence>
<evidence type="ECO:0000256" key="2">
    <source>
        <dbReference type="ARBA" id="ARBA00023002"/>
    </source>
</evidence>
<evidence type="ECO:0000256" key="5">
    <source>
        <dbReference type="ARBA" id="ARBA00048559"/>
    </source>
</evidence>
<dbReference type="Gene3D" id="3.40.605.10">
    <property type="entry name" value="Aldehyde Dehydrogenase, Chain A, domain 1"/>
    <property type="match status" value="1"/>
</dbReference>
<organism evidence="9 11">
    <name type="scientific">Mycobacterium talmoniae</name>
    <dbReference type="NCBI Taxonomy" id="1858794"/>
    <lineage>
        <taxon>Bacteria</taxon>
        <taxon>Bacillati</taxon>
        <taxon>Actinomycetota</taxon>
        <taxon>Actinomycetes</taxon>
        <taxon>Mycobacteriales</taxon>
        <taxon>Mycobacteriaceae</taxon>
        <taxon>Mycobacterium</taxon>
    </lineage>
</organism>
<dbReference type="EC" id="1.2.1.79" evidence="3"/>
<evidence type="ECO:0000313" key="9">
    <source>
        <dbReference type="EMBL" id="OHU99783.1"/>
    </source>
</evidence>
<evidence type="ECO:0000259" key="8">
    <source>
        <dbReference type="Pfam" id="PF00171"/>
    </source>
</evidence>
<sequence>MTLQTVLDDIRKRPGTGEVIPVIDPVTEEQITEFTDCGEEVVNDAVARAKASFESGVWHGLPARERAKVMWRIADLMDQHADELAGLDSLNTGMPMAQANMIVPTCAEFFRYYAGWCTKLNGNAYEVQMEGGVSGAYANMHAYTRKEPYSVVGLIFPWNGPVFNACAKLAPALAAGCSSVVKPAEETPLSALVLEKIIAEAGVPDGVVNLLTGYGHTAGAAITAHPDVKKVAFTGSTEVGKEIVRASAGNLKKVMLELGGKSPVLIYDDADLNMAITMAAMGIFVHSGQGCVCGSRIFVQRSVYDQVVEGIAMVANNLQLGGPKEEGSVIGPLISQKQLTRVMGFIDEGKKDGVEVVTGGHRLDRKGYFVHPTVLTNVDRGMRLYQQEIFGPVVTILPFDDDDEAVALANDTSYGLAATVWTTNLARAHNLAKRLEAGTVTLNCQLVFDHNVPFGGYKQSGWGHEFGREGVEAYMQTKSVWAQL</sequence>
<dbReference type="PROSITE" id="PS00687">
    <property type="entry name" value="ALDEHYDE_DEHYDR_GLU"/>
    <property type="match status" value="1"/>
</dbReference>
<keyword evidence="2 7" id="KW-0560">Oxidoreductase</keyword>
<evidence type="ECO:0000256" key="6">
    <source>
        <dbReference type="PROSITE-ProRule" id="PRU10007"/>
    </source>
</evidence>
<protein>
    <recommendedName>
        <fullName evidence="4">Putative succinate-semialdehyde dehydrogenase [NADP(+)] 2</fullName>
        <ecNumber evidence="3">1.2.1.79</ecNumber>
    </recommendedName>
</protein>
<keyword evidence="11" id="KW-1185">Reference proteome</keyword>
<comment type="similarity">
    <text evidence="1 7">Belongs to the aldehyde dehydrogenase family.</text>
</comment>
<reference evidence="10 12" key="2">
    <citation type="journal article" date="2017" name="Int. J. Syst. Evol. Microbiol.">
        <title>Mycobacterium talmoniae sp. nov., a slowly growing mycobacterium isolated from human respiratory samples.</title>
        <authorList>
            <person name="Davidson R.M."/>
            <person name="DeGroote M.A."/>
            <person name="Marola J.L."/>
            <person name="Buss S."/>
            <person name="Jones V."/>
            <person name="McNeil M.R."/>
            <person name="Freifeld A.G."/>
            <person name="Elaine Epperson L."/>
            <person name="Hasan N.A."/>
            <person name="Jackson M."/>
            <person name="Iwen P.C."/>
            <person name="Salfinger M."/>
            <person name="Strong M."/>
        </authorList>
    </citation>
    <scope>NUCLEOTIDE SEQUENCE [LARGE SCALE GENOMIC DNA]</scope>
    <source>
        <strain evidence="10 12">ATCC BAA-2683</strain>
    </source>
</reference>
<reference evidence="9 11" key="1">
    <citation type="submission" date="2016-10" db="EMBL/GenBank/DDBJ databases">
        <title>Genome sequence of Mycobacterium talmonii.</title>
        <authorList>
            <person name="Greninger A.L."/>
            <person name="Elliott B."/>
            <person name="Vasireddy S."/>
            <person name="Vasireddy R."/>
        </authorList>
    </citation>
    <scope>NUCLEOTIDE SEQUENCE [LARGE SCALE GENOMIC DNA]</scope>
    <source>
        <strain evidence="9">MO-5499</strain>
        <strain evidence="11">NE-TNMC-100812</strain>
    </source>
</reference>
<dbReference type="FunFam" id="3.40.605.10:FF:000007">
    <property type="entry name" value="NAD/NADP-dependent betaine aldehyde dehydrogenase"/>
    <property type="match status" value="1"/>
</dbReference>